<evidence type="ECO:0000313" key="11">
    <source>
        <dbReference type="EMBL" id="CCD29693.1"/>
    </source>
</evidence>
<dbReference type="STRING" id="1070319.CAGGBEG34_280036"/>
<evidence type="ECO:0000313" key="12">
    <source>
        <dbReference type="Proteomes" id="UP000054051"/>
    </source>
</evidence>
<dbReference type="eggNOG" id="COG2976">
    <property type="taxonomic scope" value="Bacteria"/>
</dbReference>
<comment type="subcellular location">
    <subcellularLocation>
        <location evidence="1">Cell membrane</location>
        <topology evidence="1">Single-pass type II membrane protein</topology>
    </subcellularLocation>
</comment>
<evidence type="ECO:0000256" key="7">
    <source>
        <dbReference type="ARBA" id="ARBA00024197"/>
    </source>
</evidence>
<keyword evidence="12" id="KW-1185">Reference proteome</keyword>
<evidence type="ECO:0000256" key="3">
    <source>
        <dbReference type="ARBA" id="ARBA00022692"/>
    </source>
</evidence>
<evidence type="ECO:0000256" key="5">
    <source>
        <dbReference type="ARBA" id="ARBA00023136"/>
    </source>
</evidence>
<dbReference type="GO" id="GO:0005886">
    <property type="term" value="C:plasma membrane"/>
    <property type="evidence" value="ECO:0007669"/>
    <property type="project" value="UniProtKB-SubCell"/>
</dbReference>
<evidence type="ECO:0000256" key="4">
    <source>
        <dbReference type="ARBA" id="ARBA00022989"/>
    </source>
</evidence>
<dbReference type="PANTHER" id="PTHR38035">
    <property type="entry name" value="UPF0070 PROTEIN YFGM"/>
    <property type="match status" value="1"/>
</dbReference>
<comment type="caution">
    <text evidence="11">The sequence shown here is derived from an EMBL/GenBank/DDBJ whole genome shotgun (WGS) entry which is preliminary data.</text>
</comment>
<evidence type="ECO:0000259" key="10">
    <source>
        <dbReference type="Pfam" id="PF09976"/>
    </source>
</evidence>
<reference evidence="11 12" key="1">
    <citation type="submission" date="2011-08" db="EMBL/GenBank/DDBJ databases">
        <title>The genome of the obligate endobacterium of an arbuscular mycorrhizal fungus reveals an interphylum network of nutritional interactions.</title>
        <authorList>
            <person name="Ghignone S."/>
            <person name="Salvioli A."/>
            <person name="Anca I."/>
            <person name="Lumini E."/>
            <person name="Ortu G."/>
            <person name="Petiti L."/>
            <person name="Cruveiller S."/>
            <person name="Bianciotto V."/>
            <person name="Piffanelli P."/>
            <person name="Lanfranco L."/>
            <person name="Bonfante P."/>
        </authorList>
    </citation>
    <scope>NUCLEOTIDE SEQUENCE [LARGE SCALE GENOMIC DNA]</scope>
    <source>
        <strain evidence="11 12">BEG34</strain>
    </source>
</reference>
<dbReference type="PANTHER" id="PTHR38035:SF1">
    <property type="entry name" value="ANCILLARY SECYEG TRANSLOCON SUBUNIT"/>
    <property type="match status" value="1"/>
</dbReference>
<organism evidence="11 12">
    <name type="scientific">Candidatus Glomeribacter gigasporarum BEG34</name>
    <dbReference type="NCBI Taxonomy" id="1070319"/>
    <lineage>
        <taxon>Bacteria</taxon>
        <taxon>Pseudomonadati</taxon>
        <taxon>Pseudomonadota</taxon>
        <taxon>Betaproteobacteria</taxon>
        <taxon>Burkholderiales</taxon>
        <taxon>Burkholderiaceae</taxon>
        <taxon>Candidatus Glomeribacter</taxon>
    </lineage>
</organism>
<dbReference type="PIRSF" id="PIRSF006170">
    <property type="entry name" value="YfgM"/>
    <property type="match status" value="1"/>
</dbReference>
<dbReference type="GO" id="GO:0044877">
    <property type="term" value="F:protein-containing complex binding"/>
    <property type="evidence" value="ECO:0007669"/>
    <property type="project" value="InterPro"/>
</dbReference>
<dbReference type="InterPro" id="IPR018704">
    <property type="entry name" value="SecYEG/CpoB_TPR"/>
</dbReference>
<dbReference type="Pfam" id="PF09976">
    <property type="entry name" value="TPR_21"/>
    <property type="match status" value="1"/>
</dbReference>
<keyword evidence="3 9" id="KW-0812">Transmembrane</keyword>
<evidence type="ECO:0000256" key="9">
    <source>
        <dbReference type="SAM" id="Phobius"/>
    </source>
</evidence>
<dbReference type="EMBL" id="CAFB01000045">
    <property type="protein sequence ID" value="CCD29693.1"/>
    <property type="molecule type" value="Genomic_DNA"/>
</dbReference>
<keyword evidence="5 9" id="KW-0472">Membrane</keyword>
<name>G2JA92_9BURK</name>
<protein>
    <recommendedName>
        <fullName evidence="8">Ancillary SecYEG translocon subunit</fullName>
    </recommendedName>
</protein>
<dbReference type="InterPro" id="IPR026039">
    <property type="entry name" value="YfgM"/>
</dbReference>
<keyword evidence="6" id="KW-0143">Chaperone</keyword>
<dbReference type="Gene3D" id="1.25.40.10">
    <property type="entry name" value="Tetratricopeptide repeat domain"/>
    <property type="match status" value="1"/>
</dbReference>
<accession>G2JA92</accession>
<sequence length="217" mass="24021">MMNPYTQYLPERLAVWRARWGKRALCALAAALIVAVAIFGWKYWQQRQTARAAVLYEQLQQTISSEPASSVDKKETRIARIATELENRFGRTPYAQMGALAAAKALYQAANAQAAKVQLQWAADVAIDVEYRQIARLRLSALLLEEKAYDEALRVLNSGASTPAFAALRAQQRGDALAAQGQREQARAAYRDALQSLDAKNTAARQWVQLKLNALGG</sequence>
<dbReference type="RefSeq" id="WP_006682843.1">
    <property type="nucleotide sequence ID" value="NZ_CAFB01000045.1"/>
</dbReference>
<evidence type="ECO:0000256" key="2">
    <source>
        <dbReference type="ARBA" id="ARBA00022475"/>
    </source>
</evidence>
<comment type="similarity">
    <text evidence="7">Belongs to the YfgM family.</text>
</comment>
<evidence type="ECO:0000256" key="1">
    <source>
        <dbReference type="ARBA" id="ARBA00004401"/>
    </source>
</evidence>
<dbReference type="InterPro" id="IPR011990">
    <property type="entry name" value="TPR-like_helical_dom_sf"/>
</dbReference>
<keyword evidence="2" id="KW-1003">Cell membrane</keyword>
<proteinExistence type="inferred from homology"/>
<dbReference type="Proteomes" id="UP000054051">
    <property type="component" value="Unassembled WGS sequence"/>
</dbReference>
<feature type="transmembrane region" description="Helical" evidence="9">
    <location>
        <begin position="20"/>
        <end position="41"/>
    </location>
</feature>
<keyword evidence="4 9" id="KW-1133">Transmembrane helix</keyword>
<evidence type="ECO:0000256" key="6">
    <source>
        <dbReference type="ARBA" id="ARBA00023186"/>
    </source>
</evidence>
<dbReference type="AlphaFoldDB" id="G2JA92"/>
<evidence type="ECO:0000256" key="8">
    <source>
        <dbReference type="ARBA" id="ARBA00024235"/>
    </source>
</evidence>
<feature type="domain" description="Ancillary SecYEG translocon subunit/Cell division coordinator CpoB TPR" evidence="10">
    <location>
        <begin position="16"/>
        <end position="216"/>
    </location>
</feature>
<gene>
    <name evidence="11" type="ORF">CAGGBEG34_280036</name>
</gene>